<protein>
    <recommendedName>
        <fullName evidence="5">MBL fold metallo-hydrolase</fullName>
    </recommendedName>
</protein>
<dbReference type="SUPFAM" id="SSF56281">
    <property type="entry name" value="Metallo-hydrolase/oxidoreductase"/>
    <property type="match status" value="1"/>
</dbReference>
<dbReference type="InterPro" id="IPR036866">
    <property type="entry name" value="RibonucZ/Hydroxyglut_hydro"/>
</dbReference>
<dbReference type="PANTHER" id="PTHR30619">
    <property type="entry name" value="DNA INTERNALIZATION/COMPETENCE PROTEIN COMEC/REC2"/>
    <property type="match status" value="1"/>
</dbReference>
<gene>
    <name evidence="2" type="ORF">F4U95_14990</name>
    <name evidence="1" type="ORF">F4U96_14865</name>
</gene>
<dbReference type="InterPro" id="IPR052159">
    <property type="entry name" value="Competence_DNA_uptake"/>
</dbReference>
<reference evidence="3 4" key="1">
    <citation type="submission" date="2019-09" db="EMBL/GenBank/DDBJ databases">
        <authorList>
            <person name="Feng G."/>
        </authorList>
    </citation>
    <scope>NUCLEOTIDE SEQUENCE [LARGE SCALE GENOMIC DNA]</scope>
    <source>
        <strain evidence="2 3">KACC 19283</strain>
        <strain evidence="1 4">KACC 19284</strain>
    </source>
</reference>
<dbReference type="Proteomes" id="UP000326364">
    <property type="component" value="Unassembled WGS sequence"/>
</dbReference>
<comment type="caution">
    <text evidence="2">The sequence shown here is derived from an EMBL/GenBank/DDBJ whole genome shotgun (WGS) entry which is preliminary data.</text>
</comment>
<dbReference type="EMBL" id="VYQB01000011">
    <property type="protein sequence ID" value="KAA9014941.1"/>
    <property type="molecule type" value="Genomic_DNA"/>
</dbReference>
<dbReference type="Proteomes" id="UP000325933">
    <property type="component" value="Unassembled WGS sequence"/>
</dbReference>
<dbReference type="EMBL" id="VYQA01000011">
    <property type="protein sequence ID" value="KAA9027866.1"/>
    <property type="molecule type" value="Genomic_DNA"/>
</dbReference>
<dbReference type="AlphaFoldDB" id="A0A5J5I0A3"/>
<dbReference type="PANTHER" id="PTHR30619:SF1">
    <property type="entry name" value="RECOMBINATION PROTEIN 2"/>
    <property type="match status" value="1"/>
</dbReference>
<dbReference type="Gene3D" id="3.60.15.10">
    <property type="entry name" value="Ribonuclease Z/Hydroxyacylglutathione hydrolase-like"/>
    <property type="match status" value="1"/>
</dbReference>
<sequence length="352" mass="38749">MSTLRLLMLPAADGDCLLLSWGDDSHLHHMVVDGGRTSAYPHLKKRLSSIADKGESLELYVLTHIDADHIEGALAYLRDSNRPLVPKQVWYNGRTEMTSTGIRSMKQGDAYSVALAKLEWPLNTSFCDGVAKIESAPGVIDIAGLKITMLSPDELHLAALGSKWSQWHQQQGVRARGLVKKPKRPLPPNPLIVEDLIAPGPIDTELPNGSSIAFIAEWGERRILFGGDAHPDLLAASLEPLAAGEGGRYRVDVLKASHHGSAKNTCRKLIEMLDCRRLAISTNGNIHCHPDPQAIALFLHFGPEGRKHLYFNYVTEQTRPWAKPEVADRYGYSAHFPPDEEGMIAIDVLADD</sequence>
<evidence type="ECO:0000313" key="4">
    <source>
        <dbReference type="Proteomes" id="UP000326364"/>
    </source>
</evidence>
<keyword evidence="4" id="KW-1185">Reference proteome</keyword>
<evidence type="ECO:0000313" key="1">
    <source>
        <dbReference type="EMBL" id="KAA9014941.1"/>
    </source>
</evidence>
<dbReference type="RefSeq" id="WP_145986238.1">
    <property type="nucleotide sequence ID" value="NZ_JBNNIY010000010.1"/>
</dbReference>
<evidence type="ECO:0000313" key="3">
    <source>
        <dbReference type="Proteomes" id="UP000325933"/>
    </source>
</evidence>
<organism evidence="2 3">
    <name type="scientific">Sphingobium limneticum</name>
    <dbReference type="NCBI Taxonomy" id="1007511"/>
    <lineage>
        <taxon>Bacteria</taxon>
        <taxon>Pseudomonadati</taxon>
        <taxon>Pseudomonadota</taxon>
        <taxon>Alphaproteobacteria</taxon>
        <taxon>Sphingomonadales</taxon>
        <taxon>Sphingomonadaceae</taxon>
        <taxon>Sphingobium</taxon>
    </lineage>
</organism>
<evidence type="ECO:0008006" key="5">
    <source>
        <dbReference type="Google" id="ProtNLM"/>
    </source>
</evidence>
<name>A0A5J5I0A3_9SPHN</name>
<evidence type="ECO:0000313" key="2">
    <source>
        <dbReference type="EMBL" id="KAA9027866.1"/>
    </source>
</evidence>
<proteinExistence type="predicted"/>
<accession>A0A5J5I0A3</accession>